<dbReference type="Gene3D" id="3.40.50.10610">
    <property type="entry name" value="ABC-type transport auxiliary lipoprotein component"/>
    <property type="match status" value="1"/>
</dbReference>
<feature type="signal peptide" evidence="1">
    <location>
        <begin position="1"/>
        <end position="20"/>
    </location>
</feature>
<organism evidence="2 3">
    <name type="scientific">Chlorobaculum limnaeum</name>
    <dbReference type="NCBI Taxonomy" id="274537"/>
    <lineage>
        <taxon>Bacteria</taxon>
        <taxon>Pseudomonadati</taxon>
        <taxon>Chlorobiota</taxon>
        <taxon>Chlorobiia</taxon>
        <taxon>Chlorobiales</taxon>
        <taxon>Chlorobiaceae</taxon>
        <taxon>Chlorobaculum</taxon>
    </lineage>
</organism>
<dbReference type="OrthoDB" id="1014694at2"/>
<dbReference type="PROSITE" id="PS51257">
    <property type="entry name" value="PROKAR_LIPOPROTEIN"/>
    <property type="match status" value="1"/>
</dbReference>
<evidence type="ECO:0000313" key="3">
    <source>
        <dbReference type="Proteomes" id="UP000095185"/>
    </source>
</evidence>
<keyword evidence="1" id="KW-0732">Signal</keyword>
<reference evidence="2" key="1">
    <citation type="submission" date="2016-09" db="EMBL/GenBank/DDBJ databases">
        <title>Genome sequence of Chlorobaculum limnaeum.</title>
        <authorList>
            <person name="Liu Z."/>
            <person name="Tank M."/>
            <person name="Bryant D.A."/>
        </authorList>
    </citation>
    <scope>NUCLEOTIDE SEQUENCE [LARGE SCALE GENOMIC DNA]</scope>
    <source>
        <strain evidence="2">DSM 1677</strain>
    </source>
</reference>
<dbReference type="Proteomes" id="UP000095185">
    <property type="component" value="Chromosome"/>
</dbReference>
<dbReference type="RefSeq" id="WP_069811159.1">
    <property type="nucleotide sequence ID" value="NZ_CP017305.1"/>
</dbReference>
<gene>
    <name evidence="2" type="ORF">BIU88_12610</name>
</gene>
<dbReference type="KEGG" id="clz:BIU88_12610"/>
<accession>A0A1D8D143</accession>
<dbReference type="EMBL" id="CP017305">
    <property type="protein sequence ID" value="AOS84896.1"/>
    <property type="molecule type" value="Genomic_DNA"/>
</dbReference>
<evidence type="ECO:0008006" key="4">
    <source>
        <dbReference type="Google" id="ProtNLM"/>
    </source>
</evidence>
<protein>
    <recommendedName>
        <fullName evidence="4">Lipoprotein</fullName>
    </recommendedName>
</protein>
<evidence type="ECO:0000313" key="2">
    <source>
        <dbReference type="EMBL" id="AOS84896.1"/>
    </source>
</evidence>
<dbReference type="Pfam" id="PF05643">
    <property type="entry name" value="GNA1162-like"/>
    <property type="match status" value="1"/>
</dbReference>
<evidence type="ECO:0000256" key="1">
    <source>
        <dbReference type="SAM" id="SignalP"/>
    </source>
</evidence>
<dbReference type="AlphaFoldDB" id="A0A1D8D143"/>
<proteinExistence type="predicted"/>
<name>A0A1D8D143_CHLLM</name>
<sequence>MKFFKSVLTLSVLSLLGGCAGTVAKQDYTNYRNSKPASILVLPPVNHSPDIKATYGFLSTATKPLAEGGYYVFPVALVDQTFKENGLQNPAEMHDAPLNKLREIFGADAVLYITIESYGASYKVVSSDTVVTADARLIDAKTGALLWSGNATASSAESDNNSNLGLAGLLVKAIVKQVVSSAVDQGHDISKITSSRLLSPRPNGLLYGPRSPMYQSEK</sequence>
<keyword evidence="3" id="KW-1185">Reference proteome</keyword>
<dbReference type="InterPro" id="IPR008517">
    <property type="entry name" value="GNA1162-like"/>
</dbReference>
<feature type="chain" id="PRO_5009106539" description="Lipoprotein" evidence="1">
    <location>
        <begin position="21"/>
        <end position="218"/>
    </location>
</feature>